<dbReference type="EMBL" id="BSXW01000665">
    <property type="protein sequence ID" value="GMF27520.1"/>
    <property type="molecule type" value="Genomic_DNA"/>
</dbReference>
<dbReference type="PANTHER" id="PTHR33064:SF37">
    <property type="entry name" value="RIBONUCLEASE H"/>
    <property type="match status" value="1"/>
</dbReference>
<protein>
    <submittedName>
        <fullName evidence="1">Unnamed protein product</fullName>
    </submittedName>
</protein>
<dbReference type="Proteomes" id="UP001165083">
    <property type="component" value="Unassembled WGS sequence"/>
</dbReference>
<gene>
    <name evidence="1" type="ORF">Plil01_001151200</name>
</gene>
<accession>A0A9W6U905</accession>
<name>A0A9W6U905_9STRA</name>
<organism evidence="1 2">
    <name type="scientific">Phytophthora lilii</name>
    <dbReference type="NCBI Taxonomy" id="2077276"/>
    <lineage>
        <taxon>Eukaryota</taxon>
        <taxon>Sar</taxon>
        <taxon>Stramenopiles</taxon>
        <taxon>Oomycota</taxon>
        <taxon>Peronosporomycetes</taxon>
        <taxon>Peronosporales</taxon>
        <taxon>Peronosporaceae</taxon>
        <taxon>Phytophthora</taxon>
    </lineage>
</organism>
<dbReference type="OrthoDB" id="104731at2759"/>
<dbReference type="PANTHER" id="PTHR33064">
    <property type="entry name" value="POL PROTEIN"/>
    <property type="match status" value="1"/>
</dbReference>
<sequence length="161" mass="17619">MDKTCLYTKTAKWCGRVLSKDGVAYDPEKIRALAHMPPPTTAGELQQFLCAAGWMRSSLVDFARISQPLQARLDNELAGTRRTKRVAANISIELTPLEVESFQAVKELLEHAATLAFPDPEGTICLFSDASNDGWSIIVTLVKEWSKSTAAKISSMISCTA</sequence>
<evidence type="ECO:0000313" key="1">
    <source>
        <dbReference type="EMBL" id="GMF27520.1"/>
    </source>
</evidence>
<dbReference type="Gene3D" id="3.30.70.270">
    <property type="match status" value="1"/>
</dbReference>
<dbReference type="InterPro" id="IPR043502">
    <property type="entry name" value="DNA/RNA_pol_sf"/>
</dbReference>
<dbReference type="InterPro" id="IPR051320">
    <property type="entry name" value="Viral_Replic_Matur_Polypro"/>
</dbReference>
<dbReference type="InterPro" id="IPR043128">
    <property type="entry name" value="Rev_trsase/Diguanyl_cyclase"/>
</dbReference>
<dbReference type="SUPFAM" id="SSF56672">
    <property type="entry name" value="DNA/RNA polymerases"/>
    <property type="match status" value="1"/>
</dbReference>
<reference evidence="1" key="1">
    <citation type="submission" date="2023-04" db="EMBL/GenBank/DDBJ databases">
        <title>Phytophthora lilii NBRC 32176.</title>
        <authorList>
            <person name="Ichikawa N."/>
            <person name="Sato H."/>
            <person name="Tonouchi N."/>
        </authorList>
    </citation>
    <scope>NUCLEOTIDE SEQUENCE</scope>
    <source>
        <strain evidence="1">NBRC 32176</strain>
    </source>
</reference>
<dbReference type="AlphaFoldDB" id="A0A9W6U905"/>
<evidence type="ECO:0000313" key="2">
    <source>
        <dbReference type="Proteomes" id="UP001165083"/>
    </source>
</evidence>
<keyword evidence="2" id="KW-1185">Reference proteome</keyword>
<proteinExistence type="predicted"/>
<comment type="caution">
    <text evidence="1">The sequence shown here is derived from an EMBL/GenBank/DDBJ whole genome shotgun (WGS) entry which is preliminary data.</text>
</comment>